<evidence type="ECO:0000313" key="2">
    <source>
        <dbReference type="Proteomes" id="UP000215914"/>
    </source>
</evidence>
<evidence type="ECO:0000313" key="1">
    <source>
        <dbReference type="EMBL" id="KAF5775265.1"/>
    </source>
</evidence>
<reference evidence="1" key="2">
    <citation type="submission" date="2020-06" db="EMBL/GenBank/DDBJ databases">
        <title>Helianthus annuus Genome sequencing and assembly Release 2.</title>
        <authorList>
            <person name="Gouzy J."/>
            <person name="Langlade N."/>
            <person name="Munos S."/>
        </authorList>
    </citation>
    <scope>NUCLEOTIDE SEQUENCE</scope>
    <source>
        <tissue evidence="1">Leaves</tissue>
    </source>
</reference>
<dbReference type="AlphaFoldDB" id="A0A9K3EL33"/>
<dbReference type="Gene3D" id="3.80.10.10">
    <property type="entry name" value="Ribonuclease Inhibitor"/>
    <property type="match status" value="1"/>
</dbReference>
<keyword evidence="2" id="KW-1185">Reference proteome</keyword>
<accession>A0A9K3EL33</accession>
<proteinExistence type="predicted"/>
<comment type="caution">
    <text evidence="1">The sequence shown here is derived from an EMBL/GenBank/DDBJ whole genome shotgun (WGS) entry which is preliminary data.</text>
</comment>
<gene>
    <name evidence="1" type="ORF">HanXRQr2_Chr13g0610191</name>
</gene>
<dbReference type="Gramene" id="mRNA:HanXRQr2_Chr13g0610191">
    <property type="protein sequence ID" value="CDS:HanXRQr2_Chr13g0610191.1"/>
    <property type="gene ID" value="HanXRQr2_Chr13g0610191"/>
</dbReference>
<protein>
    <submittedName>
        <fullName evidence="1">Leucine-rich repeat domain superfamily</fullName>
    </submittedName>
</protein>
<dbReference type="InterPro" id="IPR032675">
    <property type="entry name" value="LRR_dom_sf"/>
</dbReference>
<dbReference type="EMBL" id="MNCJ02000328">
    <property type="protein sequence ID" value="KAF5775265.1"/>
    <property type="molecule type" value="Genomic_DNA"/>
</dbReference>
<sequence>MDASFPNGVWPPNLHSLTIGKLKKPISQWGTQNLPNSVVELYLHGDDGVVSSSQFANSFPSSITHLEIIAFENLESFSMGLQRLNSLQHLTCLECPNLMDLPKALLHSLLSLKVLDCPKLEERCSKRGSYWPHISRIPYIRTQHAWNHEVDMKVPLSPLNDFKSNNLFILLPFKKTI</sequence>
<dbReference type="Proteomes" id="UP000215914">
    <property type="component" value="Unassembled WGS sequence"/>
</dbReference>
<organism evidence="1 2">
    <name type="scientific">Helianthus annuus</name>
    <name type="common">Common sunflower</name>
    <dbReference type="NCBI Taxonomy" id="4232"/>
    <lineage>
        <taxon>Eukaryota</taxon>
        <taxon>Viridiplantae</taxon>
        <taxon>Streptophyta</taxon>
        <taxon>Embryophyta</taxon>
        <taxon>Tracheophyta</taxon>
        <taxon>Spermatophyta</taxon>
        <taxon>Magnoliopsida</taxon>
        <taxon>eudicotyledons</taxon>
        <taxon>Gunneridae</taxon>
        <taxon>Pentapetalae</taxon>
        <taxon>asterids</taxon>
        <taxon>campanulids</taxon>
        <taxon>Asterales</taxon>
        <taxon>Asteraceae</taxon>
        <taxon>Asteroideae</taxon>
        <taxon>Heliantheae alliance</taxon>
        <taxon>Heliantheae</taxon>
        <taxon>Helianthus</taxon>
    </lineage>
</organism>
<dbReference type="SUPFAM" id="SSF52058">
    <property type="entry name" value="L domain-like"/>
    <property type="match status" value="1"/>
</dbReference>
<reference evidence="1" key="1">
    <citation type="journal article" date="2017" name="Nature">
        <title>The sunflower genome provides insights into oil metabolism, flowering and Asterid evolution.</title>
        <authorList>
            <person name="Badouin H."/>
            <person name="Gouzy J."/>
            <person name="Grassa C.J."/>
            <person name="Murat F."/>
            <person name="Staton S.E."/>
            <person name="Cottret L."/>
            <person name="Lelandais-Briere C."/>
            <person name="Owens G.L."/>
            <person name="Carrere S."/>
            <person name="Mayjonade B."/>
            <person name="Legrand L."/>
            <person name="Gill N."/>
            <person name="Kane N.C."/>
            <person name="Bowers J.E."/>
            <person name="Hubner S."/>
            <person name="Bellec A."/>
            <person name="Berard A."/>
            <person name="Berges H."/>
            <person name="Blanchet N."/>
            <person name="Boniface M.C."/>
            <person name="Brunel D."/>
            <person name="Catrice O."/>
            <person name="Chaidir N."/>
            <person name="Claudel C."/>
            <person name="Donnadieu C."/>
            <person name="Faraut T."/>
            <person name="Fievet G."/>
            <person name="Helmstetter N."/>
            <person name="King M."/>
            <person name="Knapp S.J."/>
            <person name="Lai Z."/>
            <person name="Le Paslier M.C."/>
            <person name="Lippi Y."/>
            <person name="Lorenzon L."/>
            <person name="Mandel J.R."/>
            <person name="Marage G."/>
            <person name="Marchand G."/>
            <person name="Marquand E."/>
            <person name="Bret-Mestries E."/>
            <person name="Morien E."/>
            <person name="Nambeesan S."/>
            <person name="Nguyen T."/>
            <person name="Pegot-Espagnet P."/>
            <person name="Pouilly N."/>
            <person name="Raftis F."/>
            <person name="Sallet E."/>
            <person name="Schiex T."/>
            <person name="Thomas J."/>
            <person name="Vandecasteele C."/>
            <person name="Vares D."/>
            <person name="Vear F."/>
            <person name="Vautrin S."/>
            <person name="Crespi M."/>
            <person name="Mangin B."/>
            <person name="Burke J.M."/>
            <person name="Salse J."/>
            <person name="Munos S."/>
            <person name="Vincourt P."/>
            <person name="Rieseberg L.H."/>
            <person name="Langlade N.B."/>
        </authorList>
    </citation>
    <scope>NUCLEOTIDE SEQUENCE</scope>
    <source>
        <tissue evidence="1">Leaves</tissue>
    </source>
</reference>
<name>A0A9K3EL33_HELAN</name>